<accession>A0A565BJX7</accession>
<dbReference type="AlphaFoldDB" id="A0A565BJX7"/>
<proteinExistence type="predicted"/>
<comment type="caution">
    <text evidence="2">The sequence shown here is derived from an EMBL/GenBank/DDBJ whole genome shotgun (WGS) entry which is preliminary data.</text>
</comment>
<dbReference type="OrthoDB" id="10528884at2759"/>
<keyword evidence="3" id="KW-1185">Reference proteome</keyword>
<feature type="region of interest" description="Disordered" evidence="1">
    <location>
        <begin position="106"/>
        <end position="135"/>
    </location>
</feature>
<evidence type="ECO:0000313" key="3">
    <source>
        <dbReference type="Proteomes" id="UP000489600"/>
    </source>
</evidence>
<reference evidence="2" key="1">
    <citation type="submission" date="2019-07" db="EMBL/GenBank/DDBJ databases">
        <authorList>
            <person name="Dittberner H."/>
        </authorList>
    </citation>
    <scope>NUCLEOTIDE SEQUENCE [LARGE SCALE GENOMIC DNA]</scope>
</reference>
<feature type="non-terminal residue" evidence="2">
    <location>
        <position position="1"/>
    </location>
</feature>
<feature type="compositionally biased region" description="Low complexity" evidence="1">
    <location>
        <begin position="1"/>
        <end position="13"/>
    </location>
</feature>
<evidence type="ECO:0000313" key="2">
    <source>
        <dbReference type="EMBL" id="VVB01657.1"/>
    </source>
</evidence>
<dbReference type="EMBL" id="CABITT030000004">
    <property type="protein sequence ID" value="VVB01657.1"/>
    <property type="molecule type" value="Genomic_DNA"/>
</dbReference>
<feature type="region of interest" description="Disordered" evidence="1">
    <location>
        <begin position="1"/>
        <end position="60"/>
    </location>
</feature>
<dbReference type="Proteomes" id="UP000489600">
    <property type="component" value="Unassembled WGS sequence"/>
</dbReference>
<organism evidence="2 3">
    <name type="scientific">Arabis nemorensis</name>
    <dbReference type="NCBI Taxonomy" id="586526"/>
    <lineage>
        <taxon>Eukaryota</taxon>
        <taxon>Viridiplantae</taxon>
        <taxon>Streptophyta</taxon>
        <taxon>Embryophyta</taxon>
        <taxon>Tracheophyta</taxon>
        <taxon>Spermatophyta</taxon>
        <taxon>Magnoliopsida</taxon>
        <taxon>eudicotyledons</taxon>
        <taxon>Gunneridae</taxon>
        <taxon>Pentapetalae</taxon>
        <taxon>rosids</taxon>
        <taxon>malvids</taxon>
        <taxon>Brassicales</taxon>
        <taxon>Brassicaceae</taxon>
        <taxon>Arabideae</taxon>
        <taxon>Arabis</taxon>
    </lineage>
</organism>
<protein>
    <submittedName>
        <fullName evidence="2">Uncharacterized protein</fullName>
    </submittedName>
</protein>
<name>A0A565BJX7_9BRAS</name>
<feature type="compositionally biased region" description="Acidic residues" evidence="1">
    <location>
        <begin position="113"/>
        <end position="130"/>
    </location>
</feature>
<gene>
    <name evidence="2" type="ORF">ANE_LOCUS12101</name>
</gene>
<evidence type="ECO:0000256" key="1">
    <source>
        <dbReference type="SAM" id="MobiDB-lite"/>
    </source>
</evidence>
<sequence length="170" mass="18238">GVSGVRSSAGSGRLLKNPEVHGPANGDQGASSSRAIRAGGETREISGGGGKPNSGTGERNSWSIFSFLEPFLSGDTVCVENINADSPQPPPYRNPVQIPQEEAVHGDISDHEPDFEDEHEVDAPDFDAPEVDAPKDQDFEDLLDGLFHLPGRQHLPLQSKHPIPNVKTTW</sequence>